<comment type="caution">
    <text evidence="2">The sequence shown here is derived from an EMBL/GenBank/DDBJ whole genome shotgun (WGS) entry which is preliminary data.</text>
</comment>
<evidence type="ECO:0000256" key="1">
    <source>
        <dbReference type="SAM" id="MobiDB-lite"/>
    </source>
</evidence>
<proteinExistence type="predicted"/>
<feature type="region of interest" description="Disordered" evidence="1">
    <location>
        <begin position="179"/>
        <end position="214"/>
    </location>
</feature>
<evidence type="ECO:0000313" key="3">
    <source>
        <dbReference type="Proteomes" id="UP001281410"/>
    </source>
</evidence>
<gene>
    <name evidence="2" type="ORF">Dsin_016162</name>
</gene>
<sequence>MLYGQNPGNSLSWFIYFDKNFPLEIPFWFLEWWDKYGPTIDILPPFVKEGYAYWTTHFDKPSTWDFIPDLLLFFKLFSLTWILIFEYAIKDKLIGNINVPYFGRQTKIKWWSGINLADHGTHRVTSWFNENPILCQKLIDQSPFLMAKSQSMAKLAAASTPKEFLQIVEDMKKAMTTISQIGTDSSKDDRDNDFSDDDDPTKFFCHDESDPQHL</sequence>
<accession>A0AAE0AD73</accession>
<feature type="compositionally biased region" description="Basic and acidic residues" evidence="1">
    <location>
        <begin position="200"/>
        <end position="214"/>
    </location>
</feature>
<evidence type="ECO:0000313" key="2">
    <source>
        <dbReference type="EMBL" id="KAK3211456.1"/>
    </source>
</evidence>
<dbReference type="Proteomes" id="UP001281410">
    <property type="component" value="Unassembled WGS sequence"/>
</dbReference>
<dbReference type="AlphaFoldDB" id="A0AAE0AD73"/>
<keyword evidence="3" id="KW-1185">Reference proteome</keyword>
<organism evidence="2 3">
    <name type="scientific">Dipteronia sinensis</name>
    <dbReference type="NCBI Taxonomy" id="43782"/>
    <lineage>
        <taxon>Eukaryota</taxon>
        <taxon>Viridiplantae</taxon>
        <taxon>Streptophyta</taxon>
        <taxon>Embryophyta</taxon>
        <taxon>Tracheophyta</taxon>
        <taxon>Spermatophyta</taxon>
        <taxon>Magnoliopsida</taxon>
        <taxon>eudicotyledons</taxon>
        <taxon>Gunneridae</taxon>
        <taxon>Pentapetalae</taxon>
        <taxon>rosids</taxon>
        <taxon>malvids</taxon>
        <taxon>Sapindales</taxon>
        <taxon>Sapindaceae</taxon>
        <taxon>Hippocastanoideae</taxon>
        <taxon>Acereae</taxon>
        <taxon>Dipteronia</taxon>
    </lineage>
</organism>
<dbReference type="PANTHER" id="PTHR48434:SF1">
    <property type="entry name" value="(RAPE) HYPOTHETICAL PROTEIN"/>
    <property type="match status" value="1"/>
</dbReference>
<reference evidence="2" key="1">
    <citation type="journal article" date="2023" name="Plant J.">
        <title>Genome sequences and population genomics provide insights into the demographic history, inbreeding, and mutation load of two 'living fossil' tree species of Dipteronia.</title>
        <authorList>
            <person name="Feng Y."/>
            <person name="Comes H.P."/>
            <person name="Chen J."/>
            <person name="Zhu S."/>
            <person name="Lu R."/>
            <person name="Zhang X."/>
            <person name="Li P."/>
            <person name="Qiu J."/>
            <person name="Olsen K.M."/>
            <person name="Qiu Y."/>
        </authorList>
    </citation>
    <scope>NUCLEOTIDE SEQUENCE</scope>
    <source>
        <strain evidence="2">NBL</strain>
    </source>
</reference>
<dbReference type="PANTHER" id="PTHR48434">
    <property type="entry name" value="(RAPE) HYPOTHETICAL PROTEIN"/>
    <property type="match status" value="1"/>
</dbReference>
<name>A0AAE0AD73_9ROSI</name>
<dbReference type="EMBL" id="JANJYJ010000005">
    <property type="protein sequence ID" value="KAK3211456.1"/>
    <property type="molecule type" value="Genomic_DNA"/>
</dbReference>
<protein>
    <submittedName>
        <fullName evidence="2">Uncharacterized protein</fullName>
    </submittedName>
</protein>